<name>W0RHX9_9BACT</name>
<dbReference type="KEGG" id="gba:J421_2403"/>
<reference evidence="1 2" key="1">
    <citation type="journal article" date="2014" name="Genome Announc.">
        <title>Genome Sequence and Methylome of Soil Bacterium Gemmatirosa kalamazoonensis KBS708T, a Member of the Rarely Cultivated Gemmatimonadetes Phylum.</title>
        <authorList>
            <person name="Debruyn J.M."/>
            <person name="Radosevich M."/>
            <person name="Wommack K.E."/>
            <person name="Polson S.W."/>
            <person name="Hauser L.J."/>
            <person name="Fawaz M.N."/>
            <person name="Korlach J."/>
            <person name="Tsai Y.C."/>
        </authorList>
    </citation>
    <scope>NUCLEOTIDE SEQUENCE [LARGE SCALE GENOMIC DNA]</scope>
    <source>
        <strain evidence="1 2">KBS708</strain>
    </source>
</reference>
<evidence type="ECO:0000313" key="1">
    <source>
        <dbReference type="EMBL" id="AHG89940.1"/>
    </source>
</evidence>
<dbReference type="AlphaFoldDB" id="W0RHX9"/>
<dbReference type="OrthoDB" id="9797240at2"/>
<evidence type="ECO:0000313" key="2">
    <source>
        <dbReference type="Proteomes" id="UP000019151"/>
    </source>
</evidence>
<dbReference type="STRING" id="861299.J421_2403"/>
<organism evidence="1 2">
    <name type="scientific">Gemmatirosa kalamazoonensis</name>
    <dbReference type="NCBI Taxonomy" id="861299"/>
    <lineage>
        <taxon>Bacteria</taxon>
        <taxon>Pseudomonadati</taxon>
        <taxon>Gemmatimonadota</taxon>
        <taxon>Gemmatimonadia</taxon>
        <taxon>Gemmatimonadales</taxon>
        <taxon>Gemmatimonadaceae</taxon>
        <taxon>Gemmatirosa</taxon>
    </lineage>
</organism>
<proteinExistence type="predicted"/>
<dbReference type="EMBL" id="CP007128">
    <property type="protein sequence ID" value="AHG89940.1"/>
    <property type="molecule type" value="Genomic_DNA"/>
</dbReference>
<keyword evidence="2" id="KW-1185">Reference proteome</keyword>
<dbReference type="InParanoid" id="W0RHX9"/>
<dbReference type="Proteomes" id="UP000019151">
    <property type="component" value="Chromosome"/>
</dbReference>
<dbReference type="HOGENOM" id="CLU_1501432_0_0_0"/>
<accession>W0RHX9</accession>
<sequence>MHPLTHSRAPRCSLAVAVVLAACGGGSDARTSARTAQRGAGTPPPCRASLDDAVGLAVTHYIKAAKPKPERFLVSAGTDSALGDAGLTALQDKGPTYLFPGDPALQTQVRGQLHEKGDYTTLLVVRRGAEKQGGSASVSLAGHYVGGATDGQHAGPRSYRFACDTAGWHLRDSTVEQSA</sequence>
<dbReference type="eggNOG" id="ENOG50345T3">
    <property type="taxonomic scope" value="Bacteria"/>
</dbReference>
<protein>
    <submittedName>
        <fullName evidence="1">Uncharacterized protein</fullName>
    </submittedName>
</protein>
<dbReference type="RefSeq" id="WP_025411417.1">
    <property type="nucleotide sequence ID" value="NZ_CP007128.1"/>
</dbReference>
<gene>
    <name evidence="1" type="ORF">J421_2403</name>
</gene>